<dbReference type="SMART" id="SM00849">
    <property type="entry name" value="Lactamase_B"/>
    <property type="match status" value="1"/>
</dbReference>
<name>A0ABU7N4U6_PSEVI</name>
<dbReference type="RefSeq" id="WP_330513352.1">
    <property type="nucleotide sequence ID" value="NZ_JAZEIH010000027.1"/>
</dbReference>
<proteinExistence type="predicted"/>
<dbReference type="PANTHER" id="PTHR11203:SF37">
    <property type="entry name" value="INTEGRATOR COMPLEX SUBUNIT 11"/>
    <property type="match status" value="1"/>
</dbReference>
<dbReference type="SMART" id="SM01027">
    <property type="entry name" value="Beta-Casp"/>
    <property type="match status" value="1"/>
</dbReference>
<reference evidence="4 5" key="1">
    <citation type="submission" date="2024-01" db="EMBL/GenBank/DDBJ databases">
        <title>Characterization of Pseudomonas viridiflava in Georgia, USA.</title>
        <authorList>
            <person name="Zhao M."/>
            <person name="Dutta B."/>
        </authorList>
    </citation>
    <scope>NUCLEOTIDE SEQUENCE [LARGE SCALE GENOMIC DNA]</scope>
    <source>
        <strain evidence="4 5">21GA0539</strain>
    </source>
</reference>
<dbReference type="SUPFAM" id="SSF56281">
    <property type="entry name" value="Metallo-hydrolase/oxidoreductase"/>
    <property type="match status" value="1"/>
</dbReference>
<dbReference type="Gene3D" id="3.40.50.10890">
    <property type="match status" value="1"/>
</dbReference>
<feature type="domain" description="Metallo-beta-lactamase" evidence="2">
    <location>
        <begin position="16"/>
        <end position="239"/>
    </location>
</feature>
<dbReference type="InterPro" id="IPR050698">
    <property type="entry name" value="MBL"/>
</dbReference>
<protein>
    <submittedName>
        <fullName evidence="4">MBL fold metallo-hydrolase</fullName>
        <ecNumber evidence="4">3.-.-.-</ecNumber>
    </submittedName>
</protein>
<organism evidence="4 5">
    <name type="scientific">Pseudomonas viridiflava</name>
    <name type="common">Phytomonas viridiflava</name>
    <dbReference type="NCBI Taxonomy" id="33069"/>
    <lineage>
        <taxon>Bacteria</taxon>
        <taxon>Pseudomonadati</taxon>
        <taxon>Pseudomonadota</taxon>
        <taxon>Gammaproteobacteria</taxon>
        <taxon>Pseudomonadales</taxon>
        <taxon>Pseudomonadaceae</taxon>
        <taxon>Pseudomonas</taxon>
    </lineage>
</organism>
<dbReference type="Pfam" id="PF10996">
    <property type="entry name" value="Beta-Casp"/>
    <property type="match status" value="1"/>
</dbReference>
<dbReference type="Proteomes" id="UP001343600">
    <property type="component" value="Unassembled WGS sequence"/>
</dbReference>
<dbReference type="Gene3D" id="3.60.15.10">
    <property type="entry name" value="Ribonuclease Z/Hydroxyacylglutathione hydrolase-like"/>
    <property type="match status" value="1"/>
</dbReference>
<evidence type="ECO:0000259" key="2">
    <source>
        <dbReference type="SMART" id="SM00849"/>
    </source>
</evidence>
<dbReference type="PANTHER" id="PTHR11203">
    <property type="entry name" value="CLEAVAGE AND POLYADENYLATION SPECIFICITY FACTOR FAMILY MEMBER"/>
    <property type="match status" value="1"/>
</dbReference>
<evidence type="ECO:0000313" key="4">
    <source>
        <dbReference type="EMBL" id="MEE4039968.1"/>
    </source>
</evidence>
<dbReference type="InterPro" id="IPR036866">
    <property type="entry name" value="RibonucZ/Hydroxyglut_hydro"/>
</dbReference>
<accession>A0ABU7N4U6</accession>
<dbReference type="InterPro" id="IPR022712">
    <property type="entry name" value="Beta_Casp"/>
</dbReference>
<evidence type="ECO:0000256" key="1">
    <source>
        <dbReference type="ARBA" id="ARBA00022801"/>
    </source>
</evidence>
<dbReference type="Pfam" id="PF00753">
    <property type="entry name" value="Lactamase_B"/>
    <property type="match status" value="1"/>
</dbReference>
<keyword evidence="5" id="KW-1185">Reference proteome</keyword>
<dbReference type="CDD" id="cd16295">
    <property type="entry name" value="TTHA0252-CPSF-like_MBL-fold"/>
    <property type="match status" value="1"/>
</dbReference>
<evidence type="ECO:0000259" key="3">
    <source>
        <dbReference type="SMART" id="SM01027"/>
    </source>
</evidence>
<dbReference type="InterPro" id="IPR001279">
    <property type="entry name" value="Metallo-B-lactamas"/>
</dbReference>
<dbReference type="Pfam" id="PF07521">
    <property type="entry name" value="RMMBL"/>
    <property type="match status" value="1"/>
</dbReference>
<dbReference type="GO" id="GO:0016787">
    <property type="term" value="F:hydrolase activity"/>
    <property type="evidence" value="ECO:0007669"/>
    <property type="project" value="UniProtKB-KW"/>
</dbReference>
<keyword evidence="1 4" id="KW-0378">Hydrolase</keyword>
<dbReference type="EMBL" id="JAZEIP010000008">
    <property type="protein sequence ID" value="MEE4039968.1"/>
    <property type="molecule type" value="Genomic_DNA"/>
</dbReference>
<gene>
    <name evidence="4" type="ORF">V2I87_07675</name>
</gene>
<sequence length="476" mass="52114">MSYPKLVHHGAIETVTGSCHQLCMDAVNHLLIDCGSVQSAENSGVTGFGFSPASIRALLLTHVHNDHVGRIPELLASGYKGPIICSEPSAHLLPLVMEDILGIQFGRDSAQVNRHLDAIGKRIIALPFDSWFELIATESLHCRVRLQRAGHILGSACIECDLTYPLENRSQRVVFSGDLGASNTPFLPAPRPPERADVLVLESTYGDRLHEDRNTRQGRLEQLIDKALEDKGTVLIPAFSLGRTQELLYELEDILHRKGLSGALAVDLASDEASMVDWPQLPIILDSPLASRFTRVYQSFSDYWSEDARERLQQGRAPLGFSQLITVDSHASHLQVVNYLTSTARPAIVIAGNGMCAGGRIVNYLKAMLGDSRHNVLFVGYQARGTPGAAIQMHGPRGGYVELDRERFDILAGVSTVNGYSAHADQAGLVAFVTGMDEWPAQIRLVHGEPTAKKSLGQVLERKYSLQKRAVELIIP</sequence>
<evidence type="ECO:0000313" key="5">
    <source>
        <dbReference type="Proteomes" id="UP001343600"/>
    </source>
</evidence>
<feature type="domain" description="Beta-Casp" evidence="3">
    <location>
        <begin position="244"/>
        <end position="391"/>
    </location>
</feature>
<comment type="caution">
    <text evidence="4">The sequence shown here is derived from an EMBL/GenBank/DDBJ whole genome shotgun (WGS) entry which is preliminary data.</text>
</comment>
<dbReference type="InterPro" id="IPR011108">
    <property type="entry name" value="RMMBL"/>
</dbReference>
<dbReference type="EC" id="3.-.-.-" evidence="4"/>